<reference evidence="1 2" key="1">
    <citation type="journal article" date="2024" name="Nat. Commun.">
        <title>Phylogenomics reveals the evolutionary origins of lichenization in chlorophyte algae.</title>
        <authorList>
            <person name="Puginier C."/>
            <person name="Libourel C."/>
            <person name="Otte J."/>
            <person name="Skaloud P."/>
            <person name="Haon M."/>
            <person name="Grisel S."/>
            <person name="Petersen M."/>
            <person name="Berrin J.G."/>
            <person name="Delaux P.M."/>
            <person name="Dal Grande F."/>
            <person name="Keller J."/>
        </authorList>
    </citation>
    <scope>NUCLEOTIDE SEQUENCE [LARGE SCALE GENOMIC DNA]</scope>
    <source>
        <strain evidence="1 2">SAG 2036</strain>
    </source>
</reference>
<dbReference type="AlphaFoldDB" id="A0AAW1NNS3"/>
<name>A0AAW1NNS3_9CHLO</name>
<comment type="caution">
    <text evidence="1">The sequence shown here is derived from an EMBL/GenBank/DDBJ whole genome shotgun (WGS) entry which is preliminary data.</text>
</comment>
<proteinExistence type="predicted"/>
<dbReference type="EMBL" id="JALJOQ010000176">
    <property type="protein sequence ID" value="KAK9791570.1"/>
    <property type="molecule type" value="Genomic_DNA"/>
</dbReference>
<dbReference type="Proteomes" id="UP001465755">
    <property type="component" value="Unassembled WGS sequence"/>
</dbReference>
<organism evidence="1 2">
    <name type="scientific">Symbiochloris irregularis</name>
    <dbReference type="NCBI Taxonomy" id="706552"/>
    <lineage>
        <taxon>Eukaryota</taxon>
        <taxon>Viridiplantae</taxon>
        <taxon>Chlorophyta</taxon>
        <taxon>core chlorophytes</taxon>
        <taxon>Trebouxiophyceae</taxon>
        <taxon>Trebouxiales</taxon>
        <taxon>Trebouxiaceae</taxon>
        <taxon>Symbiochloris</taxon>
    </lineage>
</organism>
<gene>
    <name evidence="1" type="ORF">WJX73_006654</name>
</gene>
<evidence type="ECO:0000313" key="2">
    <source>
        <dbReference type="Proteomes" id="UP001465755"/>
    </source>
</evidence>
<sequence length="139" mass="15225">MYWRELCASHRRQRGWDHFACQEGQAPWAMATCRIPLAGAVWAEAVPAGKSLQLLGPTFQAQGGWRSVHSACFSRPRTGPTAARLYGRQDLASCAFEDGAYKRLSVPGLQPKAGMALSGHLLSPHVLQSTSSLRDSWQC</sequence>
<keyword evidence="2" id="KW-1185">Reference proteome</keyword>
<protein>
    <submittedName>
        <fullName evidence="1">Uncharacterized protein</fullName>
    </submittedName>
</protein>
<accession>A0AAW1NNS3</accession>
<evidence type="ECO:0000313" key="1">
    <source>
        <dbReference type="EMBL" id="KAK9791570.1"/>
    </source>
</evidence>